<proteinExistence type="predicted"/>
<gene>
    <name evidence="1" type="ORF">KFL_000270030</name>
</gene>
<dbReference type="AlphaFoldDB" id="A0A1Y1HKV7"/>
<dbReference type="Proteomes" id="UP000054558">
    <property type="component" value="Unassembled WGS sequence"/>
</dbReference>
<organism evidence="1 2">
    <name type="scientific">Klebsormidium nitens</name>
    <name type="common">Green alga</name>
    <name type="synonym">Ulothrix nitens</name>
    <dbReference type="NCBI Taxonomy" id="105231"/>
    <lineage>
        <taxon>Eukaryota</taxon>
        <taxon>Viridiplantae</taxon>
        <taxon>Streptophyta</taxon>
        <taxon>Klebsormidiophyceae</taxon>
        <taxon>Klebsormidiales</taxon>
        <taxon>Klebsormidiaceae</taxon>
        <taxon>Klebsormidium</taxon>
    </lineage>
</organism>
<name>A0A1Y1HKV7_KLENI</name>
<keyword evidence="2" id="KW-1185">Reference proteome</keyword>
<accession>A0A1Y1HKV7</accession>
<evidence type="ECO:0000313" key="1">
    <source>
        <dbReference type="EMBL" id="GAQ79244.1"/>
    </source>
</evidence>
<sequence>MAMPPTAQQIKNFFQNEDSSNVDAIGNAIAFLVEEQNKQRRDRVGKLPDTELDPVHDELLLALTVVESLSRRPPGPSIETTPHLLAAASRARLRINAGETPSPRRPPFSGWELTTFFTGLASSGLGVYLQRLVQGDARQGLWRGGCLGAGDEQPGHLVYGSGDEQVRAARPPHTLMSLSKLGGELARHN</sequence>
<reference evidence="1 2" key="1">
    <citation type="journal article" date="2014" name="Nat. Commun.">
        <title>Klebsormidium flaccidum genome reveals primary factors for plant terrestrial adaptation.</title>
        <authorList>
            <person name="Hori K."/>
            <person name="Maruyama F."/>
            <person name="Fujisawa T."/>
            <person name="Togashi T."/>
            <person name="Yamamoto N."/>
            <person name="Seo M."/>
            <person name="Sato S."/>
            <person name="Yamada T."/>
            <person name="Mori H."/>
            <person name="Tajima N."/>
            <person name="Moriyama T."/>
            <person name="Ikeuchi M."/>
            <person name="Watanabe M."/>
            <person name="Wada H."/>
            <person name="Kobayashi K."/>
            <person name="Saito M."/>
            <person name="Masuda T."/>
            <person name="Sasaki-Sekimoto Y."/>
            <person name="Mashiguchi K."/>
            <person name="Awai K."/>
            <person name="Shimojima M."/>
            <person name="Masuda S."/>
            <person name="Iwai M."/>
            <person name="Nobusawa T."/>
            <person name="Narise T."/>
            <person name="Kondo S."/>
            <person name="Saito H."/>
            <person name="Sato R."/>
            <person name="Murakawa M."/>
            <person name="Ihara Y."/>
            <person name="Oshima-Yamada Y."/>
            <person name="Ohtaka K."/>
            <person name="Satoh M."/>
            <person name="Sonobe K."/>
            <person name="Ishii M."/>
            <person name="Ohtani R."/>
            <person name="Kanamori-Sato M."/>
            <person name="Honoki R."/>
            <person name="Miyazaki D."/>
            <person name="Mochizuki H."/>
            <person name="Umetsu J."/>
            <person name="Higashi K."/>
            <person name="Shibata D."/>
            <person name="Kamiya Y."/>
            <person name="Sato N."/>
            <person name="Nakamura Y."/>
            <person name="Tabata S."/>
            <person name="Ida S."/>
            <person name="Kurokawa K."/>
            <person name="Ohta H."/>
        </authorList>
    </citation>
    <scope>NUCLEOTIDE SEQUENCE [LARGE SCALE GENOMIC DNA]</scope>
    <source>
        <strain evidence="1 2">NIES-2285</strain>
    </source>
</reference>
<dbReference type="EMBL" id="DF236976">
    <property type="protein sequence ID" value="GAQ79244.1"/>
    <property type="molecule type" value="Genomic_DNA"/>
</dbReference>
<protein>
    <submittedName>
        <fullName evidence="1">Uncharacterized protein</fullName>
    </submittedName>
</protein>
<evidence type="ECO:0000313" key="2">
    <source>
        <dbReference type="Proteomes" id="UP000054558"/>
    </source>
</evidence>